<dbReference type="Gene3D" id="3.30.497.10">
    <property type="entry name" value="Antithrombin, subunit I, domain 2"/>
    <property type="match status" value="1"/>
</dbReference>
<evidence type="ECO:0000259" key="3">
    <source>
        <dbReference type="Pfam" id="PF00079"/>
    </source>
</evidence>
<dbReference type="GO" id="GO:0004867">
    <property type="term" value="F:serine-type endopeptidase inhibitor activity"/>
    <property type="evidence" value="ECO:0007669"/>
    <property type="project" value="InterPro"/>
</dbReference>
<evidence type="ECO:0000256" key="2">
    <source>
        <dbReference type="SAM" id="MobiDB-lite"/>
    </source>
</evidence>
<dbReference type="InterPro" id="IPR036186">
    <property type="entry name" value="Serpin_sf"/>
</dbReference>
<dbReference type="AlphaFoldDB" id="A0A2P5BG09"/>
<evidence type="ECO:0000313" key="5">
    <source>
        <dbReference type="Proteomes" id="UP000237105"/>
    </source>
</evidence>
<comment type="similarity">
    <text evidence="1">Belongs to the serpin family.</text>
</comment>
<keyword evidence="5" id="KW-1185">Reference proteome</keyword>
<feature type="compositionally biased region" description="Low complexity" evidence="2">
    <location>
        <begin position="1"/>
        <end position="30"/>
    </location>
</feature>
<dbReference type="InterPro" id="IPR023796">
    <property type="entry name" value="Serpin_dom"/>
</dbReference>
<comment type="caution">
    <text evidence="4">The sequence shown here is derived from an EMBL/GenBank/DDBJ whole genome shotgun (WGS) entry which is preliminary data.</text>
</comment>
<feature type="domain" description="Serpin" evidence="3">
    <location>
        <begin position="4"/>
        <end position="146"/>
    </location>
</feature>
<dbReference type="Pfam" id="PF00079">
    <property type="entry name" value="Serpin"/>
    <property type="match status" value="1"/>
</dbReference>
<dbReference type="GO" id="GO:0005615">
    <property type="term" value="C:extracellular space"/>
    <property type="evidence" value="ECO:0007669"/>
    <property type="project" value="InterPro"/>
</dbReference>
<dbReference type="OrthoDB" id="910234at2759"/>
<dbReference type="InterPro" id="IPR042178">
    <property type="entry name" value="Serpin_sf_1"/>
</dbReference>
<organism evidence="4 5">
    <name type="scientific">Parasponia andersonii</name>
    <name type="common">Sponia andersonii</name>
    <dbReference type="NCBI Taxonomy" id="3476"/>
    <lineage>
        <taxon>Eukaryota</taxon>
        <taxon>Viridiplantae</taxon>
        <taxon>Streptophyta</taxon>
        <taxon>Embryophyta</taxon>
        <taxon>Tracheophyta</taxon>
        <taxon>Spermatophyta</taxon>
        <taxon>Magnoliopsida</taxon>
        <taxon>eudicotyledons</taxon>
        <taxon>Gunneridae</taxon>
        <taxon>Pentapetalae</taxon>
        <taxon>rosids</taxon>
        <taxon>fabids</taxon>
        <taxon>Rosales</taxon>
        <taxon>Cannabaceae</taxon>
        <taxon>Parasponia</taxon>
    </lineage>
</organism>
<dbReference type="Proteomes" id="UP000237105">
    <property type="component" value="Unassembled WGS sequence"/>
</dbReference>
<dbReference type="PANTHER" id="PTHR11461">
    <property type="entry name" value="SERINE PROTEASE INHIBITOR, SERPIN"/>
    <property type="match status" value="1"/>
</dbReference>
<dbReference type="STRING" id="3476.A0A2P5BG09"/>
<dbReference type="SUPFAM" id="SSF56574">
    <property type="entry name" value="Serpins"/>
    <property type="match status" value="1"/>
</dbReference>
<gene>
    <name evidence="4" type="ORF">PanWU01x14_242080</name>
</gene>
<dbReference type="PANTHER" id="PTHR11461:SF211">
    <property type="entry name" value="GH10112P-RELATED"/>
    <property type="match status" value="1"/>
</dbReference>
<dbReference type="InterPro" id="IPR000215">
    <property type="entry name" value="Serpin_fam"/>
</dbReference>
<proteinExistence type="inferred from homology"/>
<reference evidence="5" key="1">
    <citation type="submission" date="2016-06" db="EMBL/GenBank/DDBJ databases">
        <title>Parallel loss of symbiosis genes in relatives of nitrogen-fixing non-legume Parasponia.</title>
        <authorList>
            <person name="Van Velzen R."/>
            <person name="Holmer R."/>
            <person name="Bu F."/>
            <person name="Rutten L."/>
            <person name="Van Zeijl A."/>
            <person name="Liu W."/>
            <person name="Santuari L."/>
            <person name="Cao Q."/>
            <person name="Sharma T."/>
            <person name="Shen D."/>
            <person name="Roswanjaya Y."/>
            <person name="Wardhani T."/>
            <person name="Kalhor M.S."/>
            <person name="Jansen J."/>
            <person name="Van den Hoogen J."/>
            <person name="Gungor B."/>
            <person name="Hartog M."/>
            <person name="Hontelez J."/>
            <person name="Verver J."/>
            <person name="Yang W.-C."/>
            <person name="Schijlen E."/>
            <person name="Repin R."/>
            <person name="Schilthuizen M."/>
            <person name="Schranz E."/>
            <person name="Heidstra R."/>
            <person name="Miyata K."/>
            <person name="Fedorova E."/>
            <person name="Kohlen W."/>
            <person name="Bisseling T."/>
            <person name="Smit S."/>
            <person name="Geurts R."/>
        </authorList>
    </citation>
    <scope>NUCLEOTIDE SEQUENCE [LARGE SCALE GENOMIC DNA]</scope>
    <source>
        <strain evidence="5">cv. WU1-14</strain>
    </source>
</reference>
<name>A0A2P5BG09_PARAD</name>
<evidence type="ECO:0000256" key="1">
    <source>
        <dbReference type="ARBA" id="ARBA00009500"/>
    </source>
</evidence>
<accession>A0A2P5BG09</accession>
<sequence>MSLLTSDTASSSSHQTEATSDTASSSSHQTEALKAPMDTFENRSLARPQFSSVNALWVDNSFQLVPSFKEITDSIYKSPVENVDFCTMAEQVKKRENSWVKKETKGLIKVLLPPLVVLELPLCLANALYFKGAWEDAFDASMTSDKFPPS</sequence>
<evidence type="ECO:0000313" key="4">
    <source>
        <dbReference type="EMBL" id="PON47741.1"/>
    </source>
</evidence>
<protein>
    <submittedName>
        <fullName evidence="4">Serpin family</fullName>
    </submittedName>
</protein>
<dbReference type="EMBL" id="JXTB01000289">
    <property type="protein sequence ID" value="PON47741.1"/>
    <property type="molecule type" value="Genomic_DNA"/>
</dbReference>
<feature type="region of interest" description="Disordered" evidence="2">
    <location>
        <begin position="1"/>
        <end position="34"/>
    </location>
</feature>